<evidence type="ECO:0000259" key="2">
    <source>
        <dbReference type="Pfam" id="PF14028"/>
    </source>
</evidence>
<proteinExistence type="predicted"/>
<evidence type="ECO:0008006" key="5">
    <source>
        <dbReference type="Google" id="ProtNLM"/>
    </source>
</evidence>
<dbReference type="EMBL" id="NFEM01000070">
    <property type="protein sequence ID" value="OUA03021.1"/>
    <property type="molecule type" value="Genomic_DNA"/>
</dbReference>
<feature type="domain" description="Thiopeptide-type bacteriocin biosynthesis" evidence="2">
    <location>
        <begin position="755"/>
        <end position="1015"/>
    </location>
</feature>
<name>A0A9X6KI16_BACTU</name>
<reference evidence="3 4" key="1">
    <citation type="submission" date="2016-10" db="EMBL/GenBank/DDBJ databases">
        <title>Comparative genomics of Bacillus thuringiensis reveals a path to pathogens against multiple invertebrate hosts.</title>
        <authorList>
            <person name="Zheng J."/>
            <person name="Gao Q."/>
            <person name="Liu H."/>
            <person name="Peng D."/>
            <person name="Ruan L."/>
            <person name="Sun M."/>
        </authorList>
    </citation>
    <scope>NUCLEOTIDE SEQUENCE [LARGE SCALE GENOMIC DNA]</scope>
    <source>
        <strain evidence="3">HD5</strain>
    </source>
</reference>
<comment type="caution">
    <text evidence="3">The sequence shown here is derived from an EMBL/GenBank/DDBJ whole genome shotgun (WGS) entry which is preliminary data.</text>
</comment>
<dbReference type="Pfam" id="PF04738">
    <property type="entry name" value="Lant_dehydr_N"/>
    <property type="match status" value="1"/>
</dbReference>
<evidence type="ECO:0000259" key="1">
    <source>
        <dbReference type="Pfam" id="PF04738"/>
    </source>
</evidence>
<accession>A0A9X6KI16</accession>
<feature type="domain" description="Lantibiotic dehydratase N-terminal" evidence="1">
    <location>
        <begin position="47"/>
        <end position="681"/>
    </location>
</feature>
<dbReference type="InterPro" id="IPR023809">
    <property type="entry name" value="Thiopep_bacteriocin_synth_dom"/>
</dbReference>
<protein>
    <recommendedName>
        <fullName evidence="5">Lantibiotic dehydratase</fullName>
    </recommendedName>
</protein>
<gene>
    <name evidence="3" type="ORF">BK774_13570</name>
</gene>
<dbReference type="Proteomes" id="UP000194551">
    <property type="component" value="Unassembled WGS sequence"/>
</dbReference>
<dbReference type="Pfam" id="PF14028">
    <property type="entry name" value="Lant_dehydr_C"/>
    <property type="match status" value="1"/>
</dbReference>
<sequence length="1029" mass="120224">MEVSIMKNGTFAIGDTVTVRSPLFSANVNVIGEKKYSYADILDLFSNPIIREAILTTNLAFYNIIKNNKGNKEQIINTFSNYLQRMSIRATPLALLSSVSLQNINNLHKLETNDLSQLKKHTRIDMDWLFEFTKHLEDNWDILLFLDVKINNTIFKTSNYVNNIYLSYYGKKYEDIKKNGSTTLSLKNTQILEYIIDSCKTFTNFNKLFKDLKEISIGVVEPPVIFSFLRKLINDEILITNLRPCIGSNSIFEDIIDVLKAIPTAELYYKKLLYIQKLLNEYDNSIIGEGEEIYLKIVNTLKKIVESKNYLQVDTTFSPKNTEAIKIELNDLNSLAHFLYKTNIKDIESVSLKEYKNKFVEKYGTECEIPLLELIDKNRGLGYPESYDIYDKNNPQYNNLKQYVTDKIINCYLNENNEISLIDEEIEQLNLNQNESNILNFELNFMINNDFNKNTNYAFSLMPNIGSMRANKMAGRFLNYFNSTDKDNLKLMIDEEKNFFDSQNSLLTELTYFPEKSRIANISQTNSFLDYELPIATTSNKNPSSTIELNDIVVGLSLESKFYLKSSKLNKQIICTNSHMMNPNICHSLYQFLYKINPLPKSFTLLQVISEIKNSQIYTPRITYKSIILSPKTWNIPSNYLIDSDIHALHSSILKIKKDYKIPNQVYLLIGDNRILININNFHEMHKIKKHLKKYSSVSLTEIEPFLLNSKKNLKIHEIVIPFSREDKENIKLPKISIQTNKSYIAKKYNPLGKWSYIKLYTSEYKQNELLIKYINPFIERLQKEGIIEKFFFIKYLDPNPHIRLRILWSKSSPNRFDLLNDFLEFLQNKEIIFSTDICSYTPEVIRYGGPNAIEAAETYFYHDSKFISQILDVTKLQPELDLSIISVITLHHFLSCFNFTLSEQNKLLSNNTSHKLFRKDYRNSRKLLMHLSNDNNNWMNLRENKKYCFLYELLIQREEGIINYRKTLDLLINNGTLSNNLENIVFSCIHMYCNRLYGTNRESEQKVVTLTSHTINDLSHFKSNVSLV</sequence>
<evidence type="ECO:0000313" key="3">
    <source>
        <dbReference type="EMBL" id="OUA03021.1"/>
    </source>
</evidence>
<evidence type="ECO:0000313" key="4">
    <source>
        <dbReference type="Proteomes" id="UP000194551"/>
    </source>
</evidence>
<dbReference type="AlphaFoldDB" id="A0A9X6KI16"/>
<organism evidence="3 4">
    <name type="scientific">Bacillus thuringiensis</name>
    <dbReference type="NCBI Taxonomy" id="1428"/>
    <lineage>
        <taxon>Bacteria</taxon>
        <taxon>Bacillati</taxon>
        <taxon>Bacillota</taxon>
        <taxon>Bacilli</taxon>
        <taxon>Bacillales</taxon>
        <taxon>Bacillaceae</taxon>
        <taxon>Bacillus</taxon>
        <taxon>Bacillus cereus group</taxon>
    </lineage>
</organism>
<dbReference type="NCBIfam" id="TIGR03891">
    <property type="entry name" value="thiopep_ocin"/>
    <property type="match status" value="1"/>
</dbReference>
<dbReference type="InterPro" id="IPR006827">
    <property type="entry name" value="Lant_deHydtase_N"/>
</dbReference>